<accession>A0ABS5TK64</accession>
<protein>
    <submittedName>
        <fullName evidence="6">LLM class flavin-dependent oxidoreductase</fullName>
    </submittedName>
</protein>
<evidence type="ECO:0000313" key="6">
    <source>
        <dbReference type="EMBL" id="MBT0771485.1"/>
    </source>
</evidence>
<evidence type="ECO:0000256" key="2">
    <source>
        <dbReference type="ARBA" id="ARBA00022643"/>
    </source>
</evidence>
<keyword evidence="3" id="KW-0560">Oxidoreductase</keyword>
<dbReference type="CDD" id="cd01097">
    <property type="entry name" value="Tetrahydromethanopterin_reductase"/>
    <property type="match status" value="1"/>
</dbReference>
<evidence type="ECO:0000256" key="4">
    <source>
        <dbReference type="ARBA" id="ARBA00023033"/>
    </source>
</evidence>
<dbReference type="Pfam" id="PF00296">
    <property type="entry name" value="Bac_luciferase"/>
    <property type="match status" value="1"/>
</dbReference>
<keyword evidence="1" id="KW-0285">Flavoprotein</keyword>
<comment type="caution">
    <text evidence="6">The sequence shown here is derived from an EMBL/GenBank/DDBJ whole genome shotgun (WGS) entry which is preliminary data.</text>
</comment>
<sequence length="284" mass="29253">MKIGIGIPNQVRDVRAELIPGWAAKAESAGFSTLGTVGRLAYPGVMDTVALAAAAATTSTIGLFSNVLLGPVWPAVLLAKELAGIDAISGGRLTLGIGLGGRPDDFVAEGYGPRGTGRRLDRDIETYRSVWNGDPVGGGTNPGVTSAHRQIPLIIGGNVEATFRRVARAGDGFVAGSVPAAMVAPSFEGVRTAWREAGREGSPRLVAIAYFALGDGDAGRANVHDYYSAHGSELADFISGTVSTDAAAVRTVVDQFAGIGADELILNPATDDPDDISRLAEIVL</sequence>
<dbReference type="InterPro" id="IPR011251">
    <property type="entry name" value="Luciferase-like_dom"/>
</dbReference>
<feature type="domain" description="Luciferase-like" evidence="5">
    <location>
        <begin position="19"/>
        <end position="227"/>
    </location>
</feature>
<dbReference type="RefSeq" id="WP_214157826.1">
    <property type="nucleotide sequence ID" value="NZ_JAHBAY010000009.1"/>
</dbReference>
<evidence type="ECO:0000256" key="3">
    <source>
        <dbReference type="ARBA" id="ARBA00023002"/>
    </source>
</evidence>
<dbReference type="PANTHER" id="PTHR42847:SF4">
    <property type="entry name" value="ALKANESULFONATE MONOOXYGENASE-RELATED"/>
    <property type="match status" value="1"/>
</dbReference>
<gene>
    <name evidence="6" type="ORF">KIH74_21285</name>
</gene>
<reference evidence="6 7" key="1">
    <citation type="submission" date="2021-05" db="EMBL/GenBank/DDBJ databases">
        <title>Kineosporia and Streptomyces sp. nov. two new marine actinobacteria isolated from Coral.</title>
        <authorList>
            <person name="Buangrab K."/>
            <person name="Sutthacheep M."/>
            <person name="Yeemin T."/>
            <person name="Harunari E."/>
            <person name="Igarashi Y."/>
            <person name="Kanchanasin P."/>
            <person name="Tanasupawat S."/>
            <person name="Phongsopitanun W."/>
        </authorList>
    </citation>
    <scope>NUCLEOTIDE SEQUENCE [LARGE SCALE GENOMIC DNA]</scope>
    <source>
        <strain evidence="6 7">J2-2</strain>
    </source>
</reference>
<dbReference type="Proteomes" id="UP001197247">
    <property type="component" value="Unassembled WGS sequence"/>
</dbReference>
<keyword evidence="7" id="KW-1185">Reference proteome</keyword>
<keyword evidence="4" id="KW-0503">Monooxygenase</keyword>
<dbReference type="InterPro" id="IPR050172">
    <property type="entry name" value="SsuD_RutA_monooxygenase"/>
</dbReference>
<dbReference type="PANTHER" id="PTHR42847">
    <property type="entry name" value="ALKANESULFONATE MONOOXYGENASE"/>
    <property type="match status" value="1"/>
</dbReference>
<dbReference type="Gene3D" id="3.20.20.30">
    <property type="entry name" value="Luciferase-like domain"/>
    <property type="match status" value="1"/>
</dbReference>
<name>A0ABS5TK64_9ACTN</name>
<dbReference type="InterPro" id="IPR036661">
    <property type="entry name" value="Luciferase-like_sf"/>
</dbReference>
<evidence type="ECO:0000256" key="1">
    <source>
        <dbReference type="ARBA" id="ARBA00022630"/>
    </source>
</evidence>
<proteinExistence type="predicted"/>
<evidence type="ECO:0000313" key="7">
    <source>
        <dbReference type="Proteomes" id="UP001197247"/>
    </source>
</evidence>
<evidence type="ECO:0000259" key="5">
    <source>
        <dbReference type="Pfam" id="PF00296"/>
    </source>
</evidence>
<keyword evidence="2" id="KW-0288">FMN</keyword>
<dbReference type="SUPFAM" id="SSF51679">
    <property type="entry name" value="Bacterial luciferase-like"/>
    <property type="match status" value="1"/>
</dbReference>
<dbReference type="EMBL" id="JAHBAY010000009">
    <property type="protein sequence ID" value="MBT0771485.1"/>
    <property type="molecule type" value="Genomic_DNA"/>
</dbReference>
<organism evidence="6 7">
    <name type="scientific">Kineosporia corallincola</name>
    <dbReference type="NCBI Taxonomy" id="2835133"/>
    <lineage>
        <taxon>Bacteria</taxon>
        <taxon>Bacillati</taxon>
        <taxon>Actinomycetota</taxon>
        <taxon>Actinomycetes</taxon>
        <taxon>Kineosporiales</taxon>
        <taxon>Kineosporiaceae</taxon>
        <taxon>Kineosporia</taxon>
    </lineage>
</organism>